<evidence type="ECO:0000256" key="6">
    <source>
        <dbReference type="ARBA" id="ARBA00023180"/>
    </source>
</evidence>
<proteinExistence type="predicted"/>
<protein>
    <recommendedName>
        <fullName evidence="10">Copper acquisition factor BIM1-like domain-containing protein</fullName>
    </recommendedName>
</protein>
<evidence type="ECO:0000256" key="7">
    <source>
        <dbReference type="ARBA" id="ARBA00023288"/>
    </source>
</evidence>
<dbReference type="CDD" id="cd21176">
    <property type="entry name" value="LPMO_auxiliary-like"/>
    <property type="match status" value="1"/>
</dbReference>
<gene>
    <name evidence="11" type="ORF">AAL_06457</name>
</gene>
<keyword evidence="5 8" id="KW-0472">Membrane</keyword>
<feature type="domain" description="Copper acquisition factor BIM1-like" evidence="10">
    <location>
        <begin position="15"/>
        <end position="152"/>
    </location>
</feature>
<feature type="transmembrane region" description="Helical" evidence="8">
    <location>
        <begin position="209"/>
        <end position="228"/>
    </location>
</feature>
<evidence type="ECO:0000256" key="4">
    <source>
        <dbReference type="ARBA" id="ARBA00022729"/>
    </source>
</evidence>
<keyword evidence="8" id="KW-0812">Transmembrane</keyword>
<feature type="signal peptide" evidence="9">
    <location>
        <begin position="1"/>
        <end position="16"/>
    </location>
</feature>
<organism evidence="11 12">
    <name type="scientific">Moelleriella libera RCEF 2490</name>
    <dbReference type="NCBI Taxonomy" id="1081109"/>
    <lineage>
        <taxon>Eukaryota</taxon>
        <taxon>Fungi</taxon>
        <taxon>Dikarya</taxon>
        <taxon>Ascomycota</taxon>
        <taxon>Pezizomycotina</taxon>
        <taxon>Sordariomycetes</taxon>
        <taxon>Hypocreomycetidae</taxon>
        <taxon>Hypocreales</taxon>
        <taxon>Clavicipitaceae</taxon>
        <taxon>Moelleriella</taxon>
    </lineage>
</organism>
<keyword evidence="7" id="KW-0449">Lipoprotein</keyword>
<dbReference type="InterPro" id="IPR046936">
    <property type="entry name" value="BIM1-like"/>
</dbReference>
<keyword evidence="2" id="KW-1003">Cell membrane</keyword>
<feature type="chain" id="PRO_5007835354" description="Copper acquisition factor BIM1-like domain-containing protein" evidence="9">
    <location>
        <begin position="17"/>
        <end position="229"/>
    </location>
</feature>
<evidence type="ECO:0000313" key="11">
    <source>
        <dbReference type="EMBL" id="KZZ91703.1"/>
    </source>
</evidence>
<comment type="caution">
    <text evidence="11">The sequence shown here is derived from an EMBL/GenBank/DDBJ whole genome shotgun (WGS) entry which is preliminary data.</text>
</comment>
<evidence type="ECO:0000313" key="12">
    <source>
        <dbReference type="Proteomes" id="UP000078544"/>
    </source>
</evidence>
<comment type="subcellular location">
    <subcellularLocation>
        <location evidence="1">Cell membrane</location>
        <topology evidence="1">Lipid-anchor</topology>
        <topology evidence="1">GPI-anchor</topology>
    </subcellularLocation>
</comment>
<keyword evidence="8" id="KW-1133">Transmembrane helix</keyword>
<dbReference type="OrthoDB" id="2146436at2759"/>
<dbReference type="Pfam" id="PF20238">
    <property type="entry name" value="BIM1-like_dom"/>
    <property type="match status" value="1"/>
</dbReference>
<keyword evidence="4 9" id="KW-0732">Signal</keyword>
<sequence length="229" mass="23158">MKSFALVSALCSLTSAHFLLNYPPSIGFSDDDEGKAPCGGFTPDFSKQLFDFHVGGEALSMKLTHPQGNWLFRVTTDQKGETDWVQVNPILQQSGLGDFCQPEVTVPSNYTGKKGVVGVVSSAPDGLLYQCVAVNFVDGKGTKPSACTNSSGVTVSATNDSKLSALVGNGAASSTTASPGTSASMTGASAAATSKGAAASLHALSAASLGWGCALTVLSMGILGGALLI</sequence>
<evidence type="ECO:0000256" key="1">
    <source>
        <dbReference type="ARBA" id="ARBA00004609"/>
    </source>
</evidence>
<keyword evidence="3" id="KW-0336">GPI-anchor</keyword>
<evidence type="ECO:0000256" key="2">
    <source>
        <dbReference type="ARBA" id="ARBA00022475"/>
    </source>
</evidence>
<dbReference type="PANTHER" id="PTHR34992">
    <property type="entry name" value="HYPHAL ANASTAMOSIS-7 PROTEIN"/>
    <property type="match status" value="1"/>
</dbReference>
<evidence type="ECO:0000259" key="10">
    <source>
        <dbReference type="Pfam" id="PF20238"/>
    </source>
</evidence>
<accession>A0A162ID31</accession>
<keyword evidence="12" id="KW-1185">Reference proteome</keyword>
<evidence type="ECO:0000256" key="3">
    <source>
        <dbReference type="ARBA" id="ARBA00022622"/>
    </source>
</evidence>
<dbReference type="AlphaFoldDB" id="A0A162ID31"/>
<keyword evidence="6" id="KW-0325">Glycoprotein</keyword>
<dbReference type="Proteomes" id="UP000078544">
    <property type="component" value="Unassembled WGS sequence"/>
</dbReference>
<dbReference type="GO" id="GO:0005886">
    <property type="term" value="C:plasma membrane"/>
    <property type="evidence" value="ECO:0007669"/>
    <property type="project" value="UniProtKB-SubCell"/>
</dbReference>
<dbReference type="InterPro" id="IPR046530">
    <property type="entry name" value="BIM1-like_dom"/>
</dbReference>
<dbReference type="PANTHER" id="PTHR34992:SF1">
    <property type="entry name" value="COPPER ACQUISITION FACTOR BIM1-LIKE DOMAIN-CONTAINING PROTEIN"/>
    <property type="match status" value="1"/>
</dbReference>
<evidence type="ECO:0000256" key="8">
    <source>
        <dbReference type="SAM" id="Phobius"/>
    </source>
</evidence>
<name>A0A162ID31_9HYPO</name>
<dbReference type="EMBL" id="AZGY01000017">
    <property type="protein sequence ID" value="KZZ91703.1"/>
    <property type="molecule type" value="Genomic_DNA"/>
</dbReference>
<evidence type="ECO:0000256" key="5">
    <source>
        <dbReference type="ARBA" id="ARBA00023136"/>
    </source>
</evidence>
<evidence type="ECO:0000256" key="9">
    <source>
        <dbReference type="SAM" id="SignalP"/>
    </source>
</evidence>
<dbReference type="GO" id="GO:0098552">
    <property type="term" value="C:side of membrane"/>
    <property type="evidence" value="ECO:0007669"/>
    <property type="project" value="UniProtKB-KW"/>
</dbReference>
<reference evidence="11 12" key="1">
    <citation type="journal article" date="2016" name="Genome Biol. Evol.">
        <title>Divergent and convergent evolution of fungal pathogenicity.</title>
        <authorList>
            <person name="Shang Y."/>
            <person name="Xiao G."/>
            <person name="Zheng P."/>
            <person name="Cen K."/>
            <person name="Zhan S."/>
            <person name="Wang C."/>
        </authorList>
    </citation>
    <scope>NUCLEOTIDE SEQUENCE [LARGE SCALE GENOMIC DNA]</scope>
    <source>
        <strain evidence="11 12">RCEF 2490</strain>
    </source>
</reference>